<feature type="domain" description="Flagellar hook-associated protein 2 N-terminal" evidence="6">
    <location>
        <begin position="11"/>
        <end position="107"/>
    </location>
</feature>
<comment type="function">
    <text evidence="5">Required for morphogenesis and for the elongation of the flagellar filament by facilitating polymerization of the flagellin monomers at the tip of growing filament. Forms a capping structure, which prevents flagellin subunits (transported through the central channel of the flagellum) from leaking out without polymerization at the distal end.</text>
</comment>
<gene>
    <name evidence="8" type="ORF">FE782_19680</name>
</gene>
<dbReference type="GO" id="GO:0005576">
    <property type="term" value="C:extracellular region"/>
    <property type="evidence" value="ECO:0007669"/>
    <property type="project" value="UniProtKB-SubCell"/>
</dbReference>
<name>A0A5R9GGP8_9BACL</name>
<keyword evidence="9" id="KW-1185">Reference proteome</keyword>
<dbReference type="InterPro" id="IPR003481">
    <property type="entry name" value="FliD_N"/>
</dbReference>
<reference evidence="8 9" key="1">
    <citation type="submission" date="2019-05" db="EMBL/GenBank/DDBJ databases">
        <authorList>
            <person name="Narsing Rao M.P."/>
            <person name="Li W.J."/>
        </authorList>
    </citation>
    <scope>NUCLEOTIDE SEQUENCE [LARGE SCALE GENOMIC DNA]</scope>
    <source>
        <strain evidence="8 9">SYSU_K30003</strain>
    </source>
</reference>
<dbReference type="GO" id="GO:0007155">
    <property type="term" value="P:cell adhesion"/>
    <property type="evidence" value="ECO:0007669"/>
    <property type="project" value="InterPro"/>
</dbReference>
<evidence type="ECO:0000313" key="9">
    <source>
        <dbReference type="Proteomes" id="UP000309676"/>
    </source>
</evidence>
<dbReference type="RefSeq" id="WP_138195952.1">
    <property type="nucleotide sequence ID" value="NZ_VCIW01000014.1"/>
</dbReference>
<dbReference type="InterPro" id="IPR040026">
    <property type="entry name" value="FliD"/>
</dbReference>
<evidence type="ECO:0000256" key="3">
    <source>
        <dbReference type="ARBA" id="ARBA00023054"/>
    </source>
</evidence>
<dbReference type="Pfam" id="PF02465">
    <property type="entry name" value="FliD_N"/>
    <property type="match status" value="1"/>
</dbReference>
<dbReference type="PANTHER" id="PTHR30288:SF0">
    <property type="entry name" value="FLAGELLAR HOOK-ASSOCIATED PROTEIN 2"/>
    <property type="match status" value="1"/>
</dbReference>
<dbReference type="OrthoDB" id="9776025at2"/>
<evidence type="ECO:0000256" key="1">
    <source>
        <dbReference type="ARBA" id="ARBA00009764"/>
    </source>
</evidence>
<dbReference type="InterPro" id="IPR010809">
    <property type="entry name" value="FliD_C"/>
</dbReference>
<dbReference type="EMBL" id="VCIW01000014">
    <property type="protein sequence ID" value="TLS50585.1"/>
    <property type="molecule type" value="Genomic_DNA"/>
</dbReference>
<evidence type="ECO:0000259" key="6">
    <source>
        <dbReference type="Pfam" id="PF02465"/>
    </source>
</evidence>
<evidence type="ECO:0000259" key="7">
    <source>
        <dbReference type="Pfam" id="PF07195"/>
    </source>
</evidence>
<sequence>MADMRISGLASGMDIDDMVSRLMSAHRIPYQKLEQKKQVMEWQRDDYRSMNAKILELRNQAFNMQLSSNYTARKAISSADSSVSATATASATEGIYTMKVTQLAKAASMTSATKLGVASDTAKLSAADTSVAPAAKFEDGDTTTLTIKGEKGSATITVKGSQTVSEFVKDFNNQSNLTGVKVSYDKALDSFFFVSAKTGESSGFSLSSEDPTLITNVLKLGTTTSGTGSQYTGSVDFAASTDVIDNTLTADQMFKIKHTPISGTAKDYEFTITKDMTVGQLMKTINSSDLGKLGVSAYIDENKKLVIKDSTGGTLAFTDETSDSKDVVAKLGLSGVTPTTYSQNKVSAGGVNAKVEFNDVEAVFETNSFQLNGINFVAKAVMTDEATITVNQDVDTVFENIKSFVTKYNEMVDLLNKELTEKRYRDFTPLTAEQREEMDEKDIERWEEKAKSGMLKGDLLIQSAVSNMRNSLMRTVQGLPSGDAKTLADIGITSGSWYENGKLYIDETKLKKAIAEKPDEVAALFTTNDGATGASDSDGLAVRFYQQADAIMDKITKKAGKESSVNSSFDIGKNLDDLEDEMENWARRLDDLQTRYYKQFTAMENALNKMNAQSTYLMQQFGGGA</sequence>
<proteinExistence type="inferred from homology"/>
<comment type="subcellular location">
    <subcellularLocation>
        <location evidence="5">Secreted</location>
    </subcellularLocation>
    <subcellularLocation>
        <location evidence="5">Bacterial flagellum</location>
    </subcellularLocation>
</comment>
<evidence type="ECO:0000256" key="5">
    <source>
        <dbReference type="RuleBase" id="RU362066"/>
    </source>
</evidence>
<evidence type="ECO:0000256" key="2">
    <source>
        <dbReference type="ARBA" id="ARBA00011255"/>
    </source>
</evidence>
<dbReference type="Proteomes" id="UP000309676">
    <property type="component" value="Unassembled WGS sequence"/>
</dbReference>
<comment type="similarity">
    <text evidence="1 5">Belongs to the FliD family.</text>
</comment>
<keyword evidence="5" id="KW-0964">Secreted</keyword>
<protein>
    <recommendedName>
        <fullName evidence="5">Flagellar hook-associated protein 2</fullName>
        <shortName evidence="5">HAP2</shortName>
    </recommendedName>
    <alternativeName>
        <fullName evidence="5">Flagellar cap protein</fullName>
    </alternativeName>
</protein>
<dbReference type="GO" id="GO:0009424">
    <property type="term" value="C:bacterial-type flagellum hook"/>
    <property type="evidence" value="ECO:0007669"/>
    <property type="project" value="UniProtKB-UniRule"/>
</dbReference>
<feature type="domain" description="Flagellar hook-associated protein 2 C-terminal" evidence="7">
    <location>
        <begin position="351"/>
        <end position="612"/>
    </location>
</feature>
<evidence type="ECO:0000313" key="8">
    <source>
        <dbReference type="EMBL" id="TLS50585.1"/>
    </source>
</evidence>
<dbReference type="Pfam" id="PF07195">
    <property type="entry name" value="FliD_C"/>
    <property type="match status" value="1"/>
</dbReference>
<accession>A0A5R9GGP8</accession>
<comment type="subunit">
    <text evidence="2 5">Homopentamer.</text>
</comment>
<keyword evidence="3" id="KW-0175">Coiled coil</keyword>
<evidence type="ECO:0000256" key="4">
    <source>
        <dbReference type="ARBA" id="ARBA00023143"/>
    </source>
</evidence>
<dbReference type="PANTHER" id="PTHR30288">
    <property type="entry name" value="FLAGELLAR CAP/ASSEMBLY PROTEIN FLID"/>
    <property type="match status" value="1"/>
</dbReference>
<dbReference type="GO" id="GO:0071973">
    <property type="term" value="P:bacterial-type flagellum-dependent cell motility"/>
    <property type="evidence" value="ECO:0007669"/>
    <property type="project" value="TreeGrafter"/>
</dbReference>
<comment type="caution">
    <text evidence="8">The sequence shown here is derived from an EMBL/GenBank/DDBJ whole genome shotgun (WGS) entry which is preliminary data.</text>
</comment>
<organism evidence="8 9">
    <name type="scientific">Paenibacillus antri</name>
    <dbReference type="NCBI Taxonomy" id="2582848"/>
    <lineage>
        <taxon>Bacteria</taxon>
        <taxon>Bacillati</taxon>
        <taxon>Bacillota</taxon>
        <taxon>Bacilli</taxon>
        <taxon>Bacillales</taxon>
        <taxon>Paenibacillaceae</taxon>
        <taxon>Paenibacillus</taxon>
    </lineage>
</organism>
<dbReference type="AlphaFoldDB" id="A0A5R9GGP8"/>
<dbReference type="GO" id="GO:0009421">
    <property type="term" value="C:bacterial-type flagellum filament cap"/>
    <property type="evidence" value="ECO:0007669"/>
    <property type="project" value="InterPro"/>
</dbReference>
<keyword evidence="4 5" id="KW-0975">Bacterial flagellum</keyword>